<name>A0AA40KD62_9PEZI</name>
<proteinExistence type="predicted"/>
<evidence type="ECO:0000313" key="1">
    <source>
        <dbReference type="EMBL" id="KAK0754532.1"/>
    </source>
</evidence>
<protein>
    <submittedName>
        <fullName evidence="1">Uncharacterized protein</fullName>
    </submittedName>
</protein>
<dbReference type="EMBL" id="JAUKUD010000001">
    <property type="protein sequence ID" value="KAK0754532.1"/>
    <property type="molecule type" value="Genomic_DNA"/>
</dbReference>
<reference evidence="1" key="1">
    <citation type="submission" date="2023-06" db="EMBL/GenBank/DDBJ databases">
        <title>Genome-scale phylogeny and comparative genomics of the fungal order Sordariales.</title>
        <authorList>
            <consortium name="Lawrence Berkeley National Laboratory"/>
            <person name="Hensen N."/>
            <person name="Bonometti L."/>
            <person name="Westerberg I."/>
            <person name="Brannstrom I.O."/>
            <person name="Guillou S."/>
            <person name="Cros-Aarteil S."/>
            <person name="Calhoun S."/>
            <person name="Haridas S."/>
            <person name="Kuo A."/>
            <person name="Mondo S."/>
            <person name="Pangilinan J."/>
            <person name="Riley R."/>
            <person name="LaButti K."/>
            <person name="Andreopoulos B."/>
            <person name="Lipzen A."/>
            <person name="Chen C."/>
            <person name="Yanf M."/>
            <person name="Daum C."/>
            <person name="Ng V."/>
            <person name="Clum A."/>
            <person name="Steindorff A."/>
            <person name="Ohm R."/>
            <person name="Martin F."/>
            <person name="Silar P."/>
            <person name="Natvig D."/>
            <person name="Lalanne C."/>
            <person name="Gautier V."/>
            <person name="Ament-velasquez S.L."/>
            <person name="Kruys A."/>
            <person name="Hutchinson M.I."/>
            <person name="Powell A.J."/>
            <person name="Barry K."/>
            <person name="Miller A.N."/>
            <person name="Grigoriev I.V."/>
            <person name="Debuchy R."/>
            <person name="Gladieux P."/>
            <person name="Thoren M.H."/>
            <person name="Johannesson H."/>
        </authorList>
    </citation>
    <scope>NUCLEOTIDE SEQUENCE</scope>
    <source>
        <strain evidence="1">SMH3187-1</strain>
    </source>
</reference>
<evidence type="ECO:0000313" key="2">
    <source>
        <dbReference type="Proteomes" id="UP001172155"/>
    </source>
</evidence>
<keyword evidence="2" id="KW-1185">Reference proteome</keyword>
<dbReference type="AlphaFoldDB" id="A0AA40KD62"/>
<gene>
    <name evidence="1" type="ORF">B0T18DRAFT_399368</name>
</gene>
<accession>A0AA40KD62</accession>
<organism evidence="1 2">
    <name type="scientific">Schizothecium vesticola</name>
    <dbReference type="NCBI Taxonomy" id="314040"/>
    <lineage>
        <taxon>Eukaryota</taxon>
        <taxon>Fungi</taxon>
        <taxon>Dikarya</taxon>
        <taxon>Ascomycota</taxon>
        <taxon>Pezizomycotina</taxon>
        <taxon>Sordariomycetes</taxon>
        <taxon>Sordariomycetidae</taxon>
        <taxon>Sordariales</taxon>
        <taxon>Schizotheciaceae</taxon>
        <taxon>Schizothecium</taxon>
    </lineage>
</organism>
<dbReference type="Proteomes" id="UP001172155">
    <property type="component" value="Unassembled WGS sequence"/>
</dbReference>
<sequence>MRVISSRCRHLVRLFLPVLPRPVTAPRCRACCMRRPLWPKKIYSIRTPRSSAVTGMSKRQEPGFVPSILTPCP</sequence>
<comment type="caution">
    <text evidence="1">The sequence shown here is derived from an EMBL/GenBank/DDBJ whole genome shotgun (WGS) entry which is preliminary data.</text>
</comment>